<comment type="catalytic activity">
    <reaction evidence="6">
        <text>a hydroperoxide + 2 glutathione = an alcohol + glutathione disulfide + H2O</text>
        <dbReference type="Rhea" id="RHEA:62632"/>
        <dbReference type="ChEBI" id="CHEBI:15377"/>
        <dbReference type="ChEBI" id="CHEBI:30879"/>
        <dbReference type="ChEBI" id="CHEBI:35924"/>
        <dbReference type="ChEBI" id="CHEBI:57925"/>
        <dbReference type="ChEBI" id="CHEBI:58297"/>
        <dbReference type="EC" id="1.11.1.27"/>
    </reaction>
</comment>
<evidence type="ECO:0000313" key="9">
    <source>
        <dbReference type="Proteomes" id="UP000316199"/>
    </source>
</evidence>
<evidence type="ECO:0000256" key="3">
    <source>
        <dbReference type="ARBA" id="ARBA00023002"/>
    </source>
</evidence>
<protein>
    <recommendedName>
        <fullName evidence="6">Glutathione-dependent peroxiredoxin</fullName>
        <ecNumber evidence="6">1.11.1.27</ecNumber>
    </recommendedName>
</protein>
<feature type="active site" description="Cysteine sulfenic acid (-SOH) intermediate" evidence="5">
    <location>
        <position position="49"/>
    </location>
</feature>
<name>A0A520S297_9GAMM</name>
<dbReference type="SUPFAM" id="SSF52833">
    <property type="entry name" value="Thioredoxin-like"/>
    <property type="match status" value="1"/>
</dbReference>
<dbReference type="CDD" id="cd03013">
    <property type="entry name" value="PRX5_like"/>
    <property type="match status" value="1"/>
</dbReference>
<reference evidence="8 9" key="1">
    <citation type="submission" date="2019-02" db="EMBL/GenBank/DDBJ databases">
        <title>Prokaryotic population dynamics and viral predation in marine succession experiment using metagenomics: the confinement effect.</title>
        <authorList>
            <person name="Haro-Moreno J.M."/>
            <person name="Rodriguez-Valera F."/>
            <person name="Lopez-Perez M."/>
        </authorList>
    </citation>
    <scope>NUCLEOTIDE SEQUENCE [LARGE SCALE GENOMIC DNA]</scope>
    <source>
        <strain evidence="8">MED-G157</strain>
    </source>
</reference>
<dbReference type="EC" id="1.11.1.27" evidence="6"/>
<dbReference type="GO" id="GO:0042744">
    <property type="term" value="P:hydrogen peroxide catabolic process"/>
    <property type="evidence" value="ECO:0007669"/>
    <property type="project" value="TreeGrafter"/>
</dbReference>
<evidence type="ECO:0000256" key="4">
    <source>
        <dbReference type="ARBA" id="ARBA00023284"/>
    </source>
</evidence>
<dbReference type="Proteomes" id="UP000316199">
    <property type="component" value="Unassembled WGS sequence"/>
</dbReference>
<dbReference type="PANTHER" id="PTHR10430:SF16">
    <property type="entry name" value="PEROXIREDOXIN-5, MITOCHONDRIAL"/>
    <property type="match status" value="1"/>
</dbReference>
<proteinExistence type="inferred from homology"/>
<dbReference type="PANTHER" id="PTHR10430">
    <property type="entry name" value="PEROXIREDOXIN"/>
    <property type="match status" value="1"/>
</dbReference>
<gene>
    <name evidence="8" type="ORF">EVA68_03900</name>
</gene>
<keyword evidence="4 6" id="KW-0676">Redox-active center</keyword>
<dbReference type="GO" id="GO:0005737">
    <property type="term" value="C:cytoplasm"/>
    <property type="evidence" value="ECO:0007669"/>
    <property type="project" value="TreeGrafter"/>
</dbReference>
<dbReference type="InterPro" id="IPR013766">
    <property type="entry name" value="Thioredoxin_domain"/>
</dbReference>
<evidence type="ECO:0000313" key="8">
    <source>
        <dbReference type="EMBL" id="RZO76566.1"/>
    </source>
</evidence>
<evidence type="ECO:0000256" key="1">
    <source>
        <dbReference type="ARBA" id="ARBA00022559"/>
    </source>
</evidence>
<dbReference type="GO" id="GO:0045454">
    <property type="term" value="P:cell redox homeostasis"/>
    <property type="evidence" value="ECO:0007669"/>
    <property type="project" value="TreeGrafter"/>
</dbReference>
<dbReference type="AlphaFoldDB" id="A0A520S297"/>
<evidence type="ECO:0000259" key="7">
    <source>
        <dbReference type="PROSITE" id="PS51352"/>
    </source>
</evidence>
<comment type="function">
    <text evidence="6">Thiol-specific peroxidase that catalyzes the reduction of hydrogen peroxide and organic hydroperoxides to water and alcohols, respectively. Plays a role in cell protection against oxidative stress by detoxifying peroxides.</text>
</comment>
<keyword evidence="2 6" id="KW-0049">Antioxidant</keyword>
<comment type="similarity">
    <text evidence="6">Belongs to the peroxiredoxin family. Prx5 subfamily.</text>
</comment>
<feature type="domain" description="Thioredoxin" evidence="7">
    <location>
        <begin position="3"/>
        <end position="159"/>
    </location>
</feature>
<dbReference type="InterPro" id="IPR037944">
    <property type="entry name" value="PRX5-like"/>
</dbReference>
<accession>A0A520S297</accession>
<dbReference type="FunFam" id="3.40.30.10:FF:000020">
    <property type="entry name" value="Peroxiredoxin"/>
    <property type="match status" value="1"/>
</dbReference>
<comment type="caution">
    <text evidence="8">The sequence shown here is derived from an EMBL/GenBank/DDBJ whole genome shotgun (WGS) entry which is preliminary data.</text>
</comment>
<dbReference type="InterPro" id="IPR036249">
    <property type="entry name" value="Thioredoxin-like_sf"/>
</dbReference>
<dbReference type="GO" id="GO:0008379">
    <property type="term" value="F:thioredoxin peroxidase activity"/>
    <property type="evidence" value="ECO:0007669"/>
    <property type="project" value="InterPro"/>
</dbReference>
<evidence type="ECO:0000256" key="6">
    <source>
        <dbReference type="RuleBase" id="RU366011"/>
    </source>
</evidence>
<dbReference type="PROSITE" id="PS51352">
    <property type="entry name" value="THIOREDOXIN_2"/>
    <property type="match status" value="1"/>
</dbReference>
<sequence>MVVQVGDSIPHLTLKVLGENGPEDIATEDIFSGKKVVMLGVPGAFTPPCSRSHLPGFVANADKIKERGVDAIICTAVNDAFVMDAWSKAGNAEEIMMLSDGNCELANAMGVTMDGSGIGLGTRSRRYSLVAEDGKITVLNLEQGGAFEVSSAEAILEAL</sequence>
<dbReference type="InterPro" id="IPR013740">
    <property type="entry name" value="Redoxin"/>
</dbReference>
<dbReference type="EMBL" id="SHAG01000010">
    <property type="protein sequence ID" value="RZO76566.1"/>
    <property type="molecule type" value="Genomic_DNA"/>
</dbReference>
<evidence type="ECO:0000256" key="2">
    <source>
        <dbReference type="ARBA" id="ARBA00022862"/>
    </source>
</evidence>
<dbReference type="Gene3D" id="3.40.30.10">
    <property type="entry name" value="Glutaredoxin"/>
    <property type="match status" value="1"/>
</dbReference>
<evidence type="ECO:0000256" key="5">
    <source>
        <dbReference type="PIRSR" id="PIRSR637944-1"/>
    </source>
</evidence>
<keyword evidence="3 6" id="KW-0560">Oxidoreductase</keyword>
<organism evidence="8 9">
    <name type="scientific">OM182 bacterium</name>
    <dbReference type="NCBI Taxonomy" id="2510334"/>
    <lineage>
        <taxon>Bacteria</taxon>
        <taxon>Pseudomonadati</taxon>
        <taxon>Pseudomonadota</taxon>
        <taxon>Gammaproteobacteria</taxon>
        <taxon>OMG group</taxon>
        <taxon>OM182 clade</taxon>
    </lineage>
</organism>
<dbReference type="Pfam" id="PF08534">
    <property type="entry name" value="Redoxin"/>
    <property type="match status" value="1"/>
</dbReference>
<keyword evidence="1 6" id="KW-0575">Peroxidase</keyword>
<dbReference type="GO" id="GO:0034599">
    <property type="term" value="P:cellular response to oxidative stress"/>
    <property type="evidence" value="ECO:0007669"/>
    <property type="project" value="InterPro"/>
</dbReference>